<evidence type="ECO:0000259" key="15">
    <source>
        <dbReference type="PROSITE" id="PS50158"/>
    </source>
</evidence>
<comment type="subcellular location">
    <subcellularLocation>
        <location evidence="1">Nucleus</location>
    </subcellularLocation>
</comment>
<keyword evidence="5" id="KW-0508">mRNA splicing</keyword>
<dbReference type="InterPro" id="IPR036875">
    <property type="entry name" value="Znf_CCHC_sf"/>
</dbReference>
<dbReference type="AlphaFoldDB" id="A0AAN7JKS4"/>
<evidence type="ECO:0000256" key="11">
    <source>
        <dbReference type="PROSITE-ProRule" id="PRU00047"/>
    </source>
</evidence>
<feature type="compositionally biased region" description="Basic and acidic residues" evidence="13">
    <location>
        <begin position="217"/>
        <end position="237"/>
    </location>
</feature>
<keyword evidence="17" id="KW-1185">Reference proteome</keyword>
<evidence type="ECO:0000256" key="9">
    <source>
        <dbReference type="ARBA" id="ARBA00023242"/>
    </source>
</evidence>
<evidence type="ECO:0008006" key="18">
    <source>
        <dbReference type="Google" id="ProtNLM"/>
    </source>
</evidence>
<proteinExistence type="inferred from homology"/>
<evidence type="ECO:0000256" key="13">
    <source>
        <dbReference type="SAM" id="MobiDB-lite"/>
    </source>
</evidence>
<keyword evidence="12" id="KW-0694">RNA-binding</keyword>
<dbReference type="GO" id="GO:0005681">
    <property type="term" value="C:spliceosomal complex"/>
    <property type="evidence" value="ECO:0007669"/>
    <property type="project" value="UniProtKB-KW"/>
</dbReference>
<feature type="compositionally biased region" description="Basic and acidic residues" evidence="13">
    <location>
        <begin position="179"/>
        <end position="190"/>
    </location>
</feature>
<name>A0AAN7JKS4_9MYRT</name>
<dbReference type="SMART" id="SM00343">
    <property type="entry name" value="ZnF_C2HC"/>
    <property type="match status" value="2"/>
</dbReference>
<dbReference type="PROSITE" id="PS50158">
    <property type="entry name" value="ZF_CCHC"/>
    <property type="match status" value="2"/>
</dbReference>
<dbReference type="GO" id="GO:0003729">
    <property type="term" value="F:mRNA binding"/>
    <property type="evidence" value="ECO:0007669"/>
    <property type="project" value="UniProtKB-ARBA"/>
</dbReference>
<feature type="domain" description="RRM" evidence="14">
    <location>
        <begin position="12"/>
        <end position="82"/>
    </location>
</feature>
<accession>A0AAN7JKS4</accession>
<feature type="domain" description="CCHC-type" evidence="15">
    <location>
        <begin position="103"/>
        <end position="118"/>
    </location>
</feature>
<dbReference type="SUPFAM" id="SSF57756">
    <property type="entry name" value="Retrovirus zinc finger-like domains"/>
    <property type="match status" value="1"/>
</dbReference>
<keyword evidence="9" id="KW-0539">Nucleus</keyword>
<gene>
    <name evidence="16" type="ORF">SAY87_025940</name>
</gene>
<comment type="caution">
    <text evidence="16">The sequence shown here is derived from an EMBL/GenBank/DDBJ whole genome shotgun (WGS) entry which is preliminary data.</text>
</comment>
<dbReference type="GO" id="GO:0008270">
    <property type="term" value="F:zinc ion binding"/>
    <property type="evidence" value="ECO:0007669"/>
    <property type="project" value="UniProtKB-KW"/>
</dbReference>
<keyword evidence="7 11" id="KW-0863">Zinc-finger</keyword>
<reference evidence="16 17" key="1">
    <citation type="journal article" date="2023" name="Hortic Res">
        <title>Pangenome of water caltrop reveals structural variations and asymmetric subgenome divergence after allopolyploidization.</title>
        <authorList>
            <person name="Zhang X."/>
            <person name="Chen Y."/>
            <person name="Wang L."/>
            <person name="Yuan Y."/>
            <person name="Fang M."/>
            <person name="Shi L."/>
            <person name="Lu R."/>
            <person name="Comes H.P."/>
            <person name="Ma Y."/>
            <person name="Chen Y."/>
            <person name="Huang G."/>
            <person name="Zhou Y."/>
            <person name="Zheng Z."/>
            <person name="Qiu Y."/>
        </authorList>
    </citation>
    <scope>NUCLEOTIDE SEQUENCE [LARGE SCALE GENOMIC DNA]</scope>
    <source>
        <tissue evidence="16">Roots</tissue>
    </source>
</reference>
<evidence type="ECO:0000256" key="8">
    <source>
        <dbReference type="ARBA" id="ARBA00022833"/>
    </source>
</evidence>
<dbReference type="SUPFAM" id="SSF54928">
    <property type="entry name" value="RNA-binding domain, RBD"/>
    <property type="match status" value="1"/>
</dbReference>
<dbReference type="FunFam" id="4.10.60.10:FF:000003">
    <property type="entry name" value="serine/arginine-rich splicing factor RS2Z32-like isoform X1"/>
    <property type="match status" value="1"/>
</dbReference>
<dbReference type="Gene3D" id="3.30.70.330">
    <property type="match status" value="1"/>
</dbReference>
<dbReference type="Proteomes" id="UP001345219">
    <property type="component" value="Chromosome 20"/>
</dbReference>
<dbReference type="InterPro" id="IPR000504">
    <property type="entry name" value="RRM_dom"/>
</dbReference>
<comment type="similarity">
    <text evidence="10">Belongs to the splicing factor SR family. RS2Z subfamily.</text>
</comment>
<dbReference type="InterPro" id="IPR035979">
    <property type="entry name" value="RBD_domain_sf"/>
</dbReference>
<feature type="region of interest" description="Disordered" evidence="13">
    <location>
        <begin position="133"/>
        <end position="303"/>
    </location>
</feature>
<sequence>MPRYDDRHSSSTRLYVGHLSPRIRSRDLEDIFSRYGRIRDVDMKRDYAFVEFSDPRDADDAQYNLNGREIRGSRIVVEFSKGVPRGSGSSRELGRGPPPGSGRCFNCGIDGHWARDCKAGDWKNRCYRCGDRGHIERNCPNSPKKLSRGRSYSRSPTPRRYRSRSRSYSRSRSRSMSPAKRDRNNDDGGRKMRSPRYSRSPERERSPSPLRGRKRSPTPEDRSPHDRDDRSPKDRKYVNGSDYSGSPRERSKSPVDAPEEEGRRGYSRSRSPAEENGRSYSPAQKDDDSPGENVNHDSPRGSE</sequence>
<evidence type="ECO:0000256" key="2">
    <source>
        <dbReference type="ARBA" id="ARBA00022553"/>
    </source>
</evidence>
<dbReference type="PANTHER" id="PTHR48038">
    <property type="entry name" value="RIBONUCLEOPROTEIN RB97D"/>
    <property type="match status" value="1"/>
</dbReference>
<evidence type="ECO:0000313" key="16">
    <source>
        <dbReference type="EMBL" id="KAK4746903.1"/>
    </source>
</evidence>
<dbReference type="PROSITE" id="PS50102">
    <property type="entry name" value="RRM"/>
    <property type="match status" value="1"/>
</dbReference>
<evidence type="ECO:0000256" key="3">
    <source>
        <dbReference type="ARBA" id="ARBA00022664"/>
    </source>
</evidence>
<evidence type="ECO:0000256" key="6">
    <source>
        <dbReference type="ARBA" id="ARBA00022737"/>
    </source>
</evidence>
<dbReference type="PANTHER" id="PTHR48038:SF1">
    <property type="entry name" value="RIBONUCLEOPROTEIN RB97D"/>
    <property type="match status" value="1"/>
</dbReference>
<evidence type="ECO:0000256" key="4">
    <source>
        <dbReference type="ARBA" id="ARBA00022723"/>
    </source>
</evidence>
<dbReference type="Pfam" id="PF00098">
    <property type="entry name" value="zf-CCHC"/>
    <property type="match status" value="2"/>
</dbReference>
<keyword evidence="4" id="KW-0479">Metal-binding</keyword>
<evidence type="ECO:0000259" key="14">
    <source>
        <dbReference type="PROSITE" id="PS50102"/>
    </source>
</evidence>
<feature type="region of interest" description="Disordered" evidence="13">
    <location>
        <begin position="81"/>
        <end position="100"/>
    </location>
</feature>
<protein>
    <recommendedName>
        <fullName evidence="18">Serine/arginine-rich splicing factor RS2Z32-like</fullName>
    </recommendedName>
</protein>
<feature type="domain" description="CCHC-type" evidence="15">
    <location>
        <begin position="125"/>
        <end position="141"/>
    </location>
</feature>
<evidence type="ECO:0000256" key="5">
    <source>
        <dbReference type="ARBA" id="ARBA00022728"/>
    </source>
</evidence>
<evidence type="ECO:0000256" key="12">
    <source>
        <dbReference type="PROSITE-ProRule" id="PRU00176"/>
    </source>
</evidence>
<keyword evidence="6" id="KW-0677">Repeat</keyword>
<dbReference type="Gene3D" id="4.10.60.10">
    <property type="entry name" value="Zinc finger, CCHC-type"/>
    <property type="match status" value="2"/>
</dbReference>
<evidence type="ECO:0000256" key="10">
    <source>
        <dbReference type="ARBA" id="ARBA00061281"/>
    </source>
</evidence>
<evidence type="ECO:0000256" key="1">
    <source>
        <dbReference type="ARBA" id="ARBA00004123"/>
    </source>
</evidence>
<dbReference type="FunFam" id="3.30.70.330:FF:000272">
    <property type="entry name" value="Serine/arginine-rich splicing factor RS2Z32"/>
    <property type="match status" value="1"/>
</dbReference>
<organism evidence="16 17">
    <name type="scientific">Trapa incisa</name>
    <dbReference type="NCBI Taxonomy" id="236973"/>
    <lineage>
        <taxon>Eukaryota</taxon>
        <taxon>Viridiplantae</taxon>
        <taxon>Streptophyta</taxon>
        <taxon>Embryophyta</taxon>
        <taxon>Tracheophyta</taxon>
        <taxon>Spermatophyta</taxon>
        <taxon>Magnoliopsida</taxon>
        <taxon>eudicotyledons</taxon>
        <taxon>Gunneridae</taxon>
        <taxon>Pentapetalae</taxon>
        <taxon>rosids</taxon>
        <taxon>malvids</taxon>
        <taxon>Myrtales</taxon>
        <taxon>Lythraceae</taxon>
        <taxon>Trapa</taxon>
    </lineage>
</organism>
<dbReference type="GO" id="GO:0000398">
    <property type="term" value="P:mRNA splicing, via spliceosome"/>
    <property type="evidence" value="ECO:0007669"/>
    <property type="project" value="UniProtKB-ARBA"/>
</dbReference>
<keyword evidence="5" id="KW-0747">Spliceosome</keyword>
<dbReference type="SMART" id="SM00360">
    <property type="entry name" value="RRM"/>
    <property type="match status" value="1"/>
</dbReference>
<keyword evidence="3" id="KW-0507">mRNA processing</keyword>
<evidence type="ECO:0000256" key="7">
    <source>
        <dbReference type="ARBA" id="ARBA00022771"/>
    </source>
</evidence>
<feature type="compositionally biased region" description="Basic residues" evidence="13">
    <location>
        <begin position="157"/>
        <end position="173"/>
    </location>
</feature>
<dbReference type="InterPro" id="IPR001878">
    <property type="entry name" value="Znf_CCHC"/>
</dbReference>
<keyword evidence="2" id="KW-0597">Phosphoprotein</keyword>
<feature type="compositionally biased region" description="Basic and acidic residues" evidence="13">
    <location>
        <begin position="284"/>
        <end position="303"/>
    </location>
</feature>
<dbReference type="Pfam" id="PF00076">
    <property type="entry name" value="RRM_1"/>
    <property type="match status" value="1"/>
</dbReference>
<dbReference type="EMBL" id="JAXIOK010000020">
    <property type="protein sequence ID" value="KAK4746903.1"/>
    <property type="molecule type" value="Genomic_DNA"/>
</dbReference>
<evidence type="ECO:0000313" key="17">
    <source>
        <dbReference type="Proteomes" id="UP001345219"/>
    </source>
</evidence>
<keyword evidence="8" id="KW-0862">Zinc</keyword>
<dbReference type="InterPro" id="IPR012677">
    <property type="entry name" value="Nucleotide-bd_a/b_plait_sf"/>
</dbReference>